<dbReference type="Proteomes" id="UP000190852">
    <property type="component" value="Unassembled WGS sequence"/>
</dbReference>
<dbReference type="PRINTS" id="PR00038">
    <property type="entry name" value="HTHLUXR"/>
</dbReference>
<gene>
    <name evidence="5" type="ORF">SAMN05660349_01551</name>
</gene>
<evidence type="ECO:0000313" key="6">
    <source>
        <dbReference type="Proteomes" id="UP000190852"/>
    </source>
</evidence>
<dbReference type="SUPFAM" id="SSF52172">
    <property type="entry name" value="CheY-like"/>
    <property type="match status" value="1"/>
</dbReference>
<evidence type="ECO:0000256" key="3">
    <source>
        <dbReference type="ARBA" id="ARBA00023163"/>
    </source>
</evidence>
<dbReference type="InterPro" id="IPR000792">
    <property type="entry name" value="Tscrpt_reg_LuxR_C"/>
</dbReference>
<dbReference type="SUPFAM" id="SSF46894">
    <property type="entry name" value="C-terminal effector domain of the bipartite response regulators"/>
    <property type="match status" value="1"/>
</dbReference>
<evidence type="ECO:0000259" key="4">
    <source>
        <dbReference type="PROSITE" id="PS50043"/>
    </source>
</evidence>
<organism evidence="5 6">
    <name type="scientific">Parabacteroides chartae</name>
    <dbReference type="NCBI Taxonomy" id="1037355"/>
    <lineage>
        <taxon>Bacteria</taxon>
        <taxon>Pseudomonadati</taxon>
        <taxon>Bacteroidota</taxon>
        <taxon>Bacteroidia</taxon>
        <taxon>Bacteroidales</taxon>
        <taxon>Tannerellaceae</taxon>
        <taxon>Parabacteroides</taxon>
    </lineage>
</organism>
<dbReference type="CDD" id="cd06170">
    <property type="entry name" value="LuxR_C_like"/>
    <property type="match status" value="1"/>
</dbReference>
<dbReference type="EMBL" id="FUYQ01000009">
    <property type="protein sequence ID" value="SKB51986.1"/>
    <property type="molecule type" value="Genomic_DNA"/>
</dbReference>
<dbReference type="GO" id="GO:0003677">
    <property type="term" value="F:DNA binding"/>
    <property type="evidence" value="ECO:0007669"/>
    <property type="project" value="UniProtKB-KW"/>
</dbReference>
<dbReference type="PROSITE" id="PS50043">
    <property type="entry name" value="HTH_LUXR_2"/>
    <property type="match status" value="1"/>
</dbReference>
<dbReference type="PANTHER" id="PTHR44688">
    <property type="entry name" value="DNA-BINDING TRANSCRIPTIONAL ACTIVATOR DEVR_DOSR"/>
    <property type="match status" value="1"/>
</dbReference>
<protein>
    <submittedName>
        <fullName evidence="5">DNA-binding response regulator, NarL/FixJ family, contains REC and HTH domains</fullName>
    </submittedName>
</protein>
<proteinExistence type="predicted"/>
<evidence type="ECO:0000256" key="1">
    <source>
        <dbReference type="ARBA" id="ARBA00023015"/>
    </source>
</evidence>
<sequence>MSKPFILADNQDITKAGILFLLERMPGTVQSVEADTKKELIRELTAFPKAVVILDYTLFDIAGADELIILSERFKDAEWILFSDELSEEFMRRIVFSSDKFSVVMKDCDKEEIEAALQYAVDSERFICHRITNLLLSKKVMAEKQDSILTSTEQEILKLIALGRTTKEIASERFSSTHTIITHRKNIFRKLAVNNVHEATKYALRAGIVDSAEYYI</sequence>
<dbReference type="SMART" id="SM00421">
    <property type="entry name" value="HTH_LUXR"/>
    <property type="match status" value="1"/>
</dbReference>
<dbReference type="InterPro" id="IPR016032">
    <property type="entry name" value="Sig_transdc_resp-reg_C-effctor"/>
</dbReference>
<dbReference type="RefSeq" id="WP_068185423.1">
    <property type="nucleotide sequence ID" value="NZ_FUYQ01000009.1"/>
</dbReference>
<dbReference type="PANTHER" id="PTHR44688:SF16">
    <property type="entry name" value="DNA-BINDING TRANSCRIPTIONAL ACTIVATOR DEVR_DOSR"/>
    <property type="match status" value="1"/>
</dbReference>
<evidence type="ECO:0000313" key="5">
    <source>
        <dbReference type="EMBL" id="SKB51986.1"/>
    </source>
</evidence>
<reference evidence="6" key="1">
    <citation type="submission" date="2017-02" db="EMBL/GenBank/DDBJ databases">
        <authorList>
            <person name="Varghese N."/>
            <person name="Submissions S."/>
        </authorList>
    </citation>
    <scope>NUCLEOTIDE SEQUENCE [LARGE SCALE GENOMIC DNA]</scope>
    <source>
        <strain evidence="6">DSM 24967</strain>
    </source>
</reference>
<keyword evidence="1" id="KW-0805">Transcription regulation</keyword>
<feature type="domain" description="HTH luxR-type" evidence="4">
    <location>
        <begin position="142"/>
        <end position="207"/>
    </location>
</feature>
<dbReference type="InterPro" id="IPR011006">
    <property type="entry name" value="CheY-like_superfamily"/>
</dbReference>
<dbReference type="Gene3D" id="3.40.50.2300">
    <property type="match status" value="1"/>
</dbReference>
<dbReference type="AlphaFoldDB" id="A0A1T5BXV1"/>
<keyword evidence="3" id="KW-0804">Transcription</keyword>
<evidence type="ECO:0000256" key="2">
    <source>
        <dbReference type="ARBA" id="ARBA00023125"/>
    </source>
</evidence>
<keyword evidence="2 5" id="KW-0238">DNA-binding</keyword>
<keyword evidence="6" id="KW-1185">Reference proteome</keyword>
<name>A0A1T5BXV1_9BACT</name>
<accession>A0A1T5BXV1</accession>
<dbReference type="GO" id="GO:0006355">
    <property type="term" value="P:regulation of DNA-templated transcription"/>
    <property type="evidence" value="ECO:0007669"/>
    <property type="project" value="InterPro"/>
</dbReference>
<dbReference type="Pfam" id="PF00196">
    <property type="entry name" value="GerE"/>
    <property type="match status" value="1"/>
</dbReference>